<sequence>SGLEEVRAVKTHWQDIWIISAFYLLAYTTYQALTIPLYSFLQKIDKDASIEFYGFITSAFKVKYSFYKYVVLVVFLMHATAEGSIIIVRSYVPRISLPEDRAAAYGIKNGAVLLSIILGP</sequence>
<reference evidence="3" key="1">
    <citation type="submission" date="2022-10" db="EMBL/GenBank/DDBJ databases">
        <title>Genome assembly of Pristionchus species.</title>
        <authorList>
            <person name="Yoshida K."/>
            <person name="Sommer R.J."/>
        </authorList>
    </citation>
    <scope>NUCLEOTIDE SEQUENCE [LARGE SCALE GENOMIC DNA]</scope>
    <source>
        <strain evidence="3">RS5460</strain>
    </source>
</reference>
<keyword evidence="3" id="KW-1185">Reference proteome</keyword>
<feature type="non-terminal residue" evidence="2">
    <location>
        <position position="1"/>
    </location>
</feature>
<dbReference type="AlphaFoldDB" id="A0AAN5CA81"/>
<keyword evidence="1" id="KW-1133">Transmembrane helix</keyword>
<accession>A0AAN5CA81</accession>
<evidence type="ECO:0000256" key="1">
    <source>
        <dbReference type="SAM" id="Phobius"/>
    </source>
</evidence>
<evidence type="ECO:0000313" key="2">
    <source>
        <dbReference type="EMBL" id="GMR35552.1"/>
    </source>
</evidence>
<proteinExistence type="predicted"/>
<feature type="non-terminal residue" evidence="2">
    <location>
        <position position="120"/>
    </location>
</feature>
<gene>
    <name evidence="2" type="ORF">PMAYCL1PPCAC_05747</name>
</gene>
<protein>
    <submittedName>
        <fullName evidence="2">Uncharacterized protein</fullName>
    </submittedName>
</protein>
<name>A0AAN5CA81_9BILA</name>
<feature type="transmembrane region" description="Helical" evidence="1">
    <location>
        <begin position="16"/>
        <end position="41"/>
    </location>
</feature>
<keyword evidence="1" id="KW-0472">Membrane</keyword>
<organism evidence="2 3">
    <name type="scientific">Pristionchus mayeri</name>
    <dbReference type="NCBI Taxonomy" id="1317129"/>
    <lineage>
        <taxon>Eukaryota</taxon>
        <taxon>Metazoa</taxon>
        <taxon>Ecdysozoa</taxon>
        <taxon>Nematoda</taxon>
        <taxon>Chromadorea</taxon>
        <taxon>Rhabditida</taxon>
        <taxon>Rhabditina</taxon>
        <taxon>Diplogasteromorpha</taxon>
        <taxon>Diplogasteroidea</taxon>
        <taxon>Neodiplogasteridae</taxon>
        <taxon>Pristionchus</taxon>
    </lineage>
</organism>
<dbReference type="EMBL" id="BTRK01000002">
    <property type="protein sequence ID" value="GMR35552.1"/>
    <property type="molecule type" value="Genomic_DNA"/>
</dbReference>
<comment type="caution">
    <text evidence="2">The sequence shown here is derived from an EMBL/GenBank/DDBJ whole genome shotgun (WGS) entry which is preliminary data.</text>
</comment>
<feature type="transmembrane region" description="Helical" evidence="1">
    <location>
        <begin position="69"/>
        <end position="92"/>
    </location>
</feature>
<evidence type="ECO:0000313" key="3">
    <source>
        <dbReference type="Proteomes" id="UP001328107"/>
    </source>
</evidence>
<keyword evidence="1" id="KW-0812">Transmembrane</keyword>
<dbReference type="Proteomes" id="UP001328107">
    <property type="component" value="Unassembled WGS sequence"/>
</dbReference>